<gene>
    <name evidence="2" type="ORF">Gasu_33430</name>
</gene>
<dbReference type="OrthoDB" id="10341983at2759"/>
<dbReference type="EMBL" id="KB454511">
    <property type="protein sequence ID" value="EME29137.1"/>
    <property type="molecule type" value="Genomic_DNA"/>
</dbReference>
<keyword evidence="2" id="KW-0067">ATP-binding</keyword>
<dbReference type="AlphaFoldDB" id="M2XGF6"/>
<evidence type="ECO:0000259" key="1">
    <source>
        <dbReference type="Pfam" id="PF00004"/>
    </source>
</evidence>
<protein>
    <submittedName>
        <fullName evidence="2">ABC transporter, ATP-binding protein isoform 1</fullName>
    </submittedName>
</protein>
<proteinExistence type="predicted"/>
<dbReference type="InterPro" id="IPR003959">
    <property type="entry name" value="ATPase_AAA_core"/>
</dbReference>
<dbReference type="Gene3D" id="3.40.50.300">
    <property type="entry name" value="P-loop containing nucleotide triphosphate hydrolases"/>
    <property type="match status" value="1"/>
</dbReference>
<keyword evidence="2" id="KW-0547">Nucleotide-binding</keyword>
<evidence type="ECO:0000313" key="3">
    <source>
        <dbReference type="Proteomes" id="UP000030680"/>
    </source>
</evidence>
<sequence length="431" mass="50427">MSGKNANCKGKKRKPSLLEYSKLPDFLVGHDQQIVKLYERVCGWLLAQRRIASNLLELPEEKNPRRSVAVLVGPSGAGKTTLLLAALKSCQYSWIEFNTHTDWNNSRVLQTVKNAEENNSLVRDTSHVAFIFEELDIILDMEPLCSANFATLSSKCKFPILVTCNNFRKLHSKFSKLFSFEIFDFTLLYEKDNYERNLLLYITGIGDRRRVEYTTQFYSSKSNQDLERMMICHLSGIWNEKLLSWLSNLCRDQYQVEEAECYDGPLFSSTLAVAWYRYTFYKLTVDAQQHMGSRFSYLMDNLVTASQTYCTFGNLIGAQALKLVIKPWFVTFQGYLKDEEDDSLIQEVVSDRRLFCRRRWMEEMKYKIPNLLNCLASSRIVFTELLPSALSIFDSERKYIKRQCKFRKSYLERWEMDTLVPLLHSLIEERE</sequence>
<dbReference type="InterPro" id="IPR027417">
    <property type="entry name" value="P-loop_NTPase"/>
</dbReference>
<feature type="domain" description="ATPase AAA-type core" evidence="1">
    <location>
        <begin position="70"/>
        <end position="175"/>
    </location>
</feature>
<dbReference type="Proteomes" id="UP000030680">
    <property type="component" value="Unassembled WGS sequence"/>
</dbReference>
<evidence type="ECO:0000313" key="2">
    <source>
        <dbReference type="EMBL" id="EME29137.1"/>
    </source>
</evidence>
<dbReference type="GO" id="GO:0005524">
    <property type="term" value="F:ATP binding"/>
    <property type="evidence" value="ECO:0007669"/>
    <property type="project" value="UniProtKB-KW"/>
</dbReference>
<dbReference type="SUPFAM" id="SSF52540">
    <property type="entry name" value="P-loop containing nucleoside triphosphate hydrolases"/>
    <property type="match status" value="1"/>
</dbReference>
<name>M2XGF6_GALSU</name>
<dbReference type="GO" id="GO:0016887">
    <property type="term" value="F:ATP hydrolysis activity"/>
    <property type="evidence" value="ECO:0007669"/>
    <property type="project" value="InterPro"/>
</dbReference>
<dbReference type="RefSeq" id="XP_005705657.1">
    <property type="nucleotide sequence ID" value="XM_005705600.1"/>
</dbReference>
<dbReference type="Gramene" id="EME29137">
    <property type="protein sequence ID" value="EME29137"/>
    <property type="gene ID" value="Gasu_33430"/>
</dbReference>
<organism evidence="2 3">
    <name type="scientific">Galdieria sulphuraria</name>
    <name type="common">Red alga</name>
    <dbReference type="NCBI Taxonomy" id="130081"/>
    <lineage>
        <taxon>Eukaryota</taxon>
        <taxon>Rhodophyta</taxon>
        <taxon>Bangiophyceae</taxon>
        <taxon>Galdieriales</taxon>
        <taxon>Galdieriaceae</taxon>
        <taxon>Galdieria</taxon>
    </lineage>
</organism>
<keyword evidence="3" id="KW-1185">Reference proteome</keyword>
<dbReference type="GeneID" id="17087958"/>
<dbReference type="Pfam" id="PF00004">
    <property type="entry name" value="AAA"/>
    <property type="match status" value="1"/>
</dbReference>
<reference evidence="3" key="1">
    <citation type="journal article" date="2013" name="Science">
        <title>Gene transfer from bacteria and archaea facilitated evolution of an extremophilic eukaryote.</title>
        <authorList>
            <person name="Schonknecht G."/>
            <person name="Chen W.H."/>
            <person name="Ternes C.M."/>
            <person name="Barbier G.G."/>
            <person name="Shrestha R.P."/>
            <person name="Stanke M."/>
            <person name="Brautigam A."/>
            <person name="Baker B.J."/>
            <person name="Banfield J.F."/>
            <person name="Garavito R.M."/>
            <person name="Carr K."/>
            <person name="Wilkerson C."/>
            <person name="Rensing S.A."/>
            <person name="Gagneul D."/>
            <person name="Dickenson N.E."/>
            <person name="Oesterhelt C."/>
            <person name="Lercher M.J."/>
            <person name="Weber A.P."/>
        </authorList>
    </citation>
    <scope>NUCLEOTIDE SEQUENCE [LARGE SCALE GENOMIC DNA]</scope>
    <source>
        <strain evidence="3">074W</strain>
    </source>
</reference>
<accession>M2XGF6</accession>